<evidence type="ECO:0000313" key="2">
    <source>
        <dbReference type="Proteomes" id="UP000184499"/>
    </source>
</evidence>
<reference evidence="2" key="1">
    <citation type="journal article" date="2017" name="Genome Biol.">
        <title>Comparative genomics reveals high biological diversity and specific adaptations in the industrially and medically important fungal genus Aspergillus.</title>
        <authorList>
            <person name="de Vries R.P."/>
            <person name="Riley R."/>
            <person name="Wiebenga A."/>
            <person name="Aguilar-Osorio G."/>
            <person name="Amillis S."/>
            <person name="Uchima C.A."/>
            <person name="Anderluh G."/>
            <person name="Asadollahi M."/>
            <person name="Askin M."/>
            <person name="Barry K."/>
            <person name="Battaglia E."/>
            <person name="Bayram O."/>
            <person name="Benocci T."/>
            <person name="Braus-Stromeyer S.A."/>
            <person name="Caldana C."/>
            <person name="Canovas D."/>
            <person name="Cerqueira G.C."/>
            <person name="Chen F."/>
            <person name="Chen W."/>
            <person name="Choi C."/>
            <person name="Clum A."/>
            <person name="Dos Santos R.A."/>
            <person name="Damasio A.R."/>
            <person name="Diallinas G."/>
            <person name="Emri T."/>
            <person name="Fekete E."/>
            <person name="Flipphi M."/>
            <person name="Freyberg S."/>
            <person name="Gallo A."/>
            <person name="Gournas C."/>
            <person name="Habgood R."/>
            <person name="Hainaut M."/>
            <person name="Harispe M.L."/>
            <person name="Henrissat B."/>
            <person name="Hilden K.S."/>
            <person name="Hope R."/>
            <person name="Hossain A."/>
            <person name="Karabika E."/>
            <person name="Karaffa L."/>
            <person name="Karanyi Z."/>
            <person name="Krasevec N."/>
            <person name="Kuo A."/>
            <person name="Kusch H."/>
            <person name="LaButti K."/>
            <person name="Lagendijk E.L."/>
            <person name="Lapidus A."/>
            <person name="Levasseur A."/>
            <person name="Lindquist E."/>
            <person name="Lipzen A."/>
            <person name="Logrieco A.F."/>
            <person name="MacCabe A."/>
            <person name="Maekelae M.R."/>
            <person name="Malavazi I."/>
            <person name="Melin P."/>
            <person name="Meyer V."/>
            <person name="Mielnichuk N."/>
            <person name="Miskei M."/>
            <person name="Molnar A.P."/>
            <person name="Mule G."/>
            <person name="Ngan C.Y."/>
            <person name="Orejas M."/>
            <person name="Orosz E."/>
            <person name="Ouedraogo J.P."/>
            <person name="Overkamp K.M."/>
            <person name="Park H.-S."/>
            <person name="Perrone G."/>
            <person name="Piumi F."/>
            <person name="Punt P.J."/>
            <person name="Ram A.F."/>
            <person name="Ramon A."/>
            <person name="Rauscher S."/>
            <person name="Record E."/>
            <person name="Riano-Pachon D.M."/>
            <person name="Robert V."/>
            <person name="Roehrig J."/>
            <person name="Ruller R."/>
            <person name="Salamov A."/>
            <person name="Salih N.S."/>
            <person name="Samson R.A."/>
            <person name="Sandor E."/>
            <person name="Sanguinetti M."/>
            <person name="Schuetze T."/>
            <person name="Sepcic K."/>
            <person name="Shelest E."/>
            <person name="Sherlock G."/>
            <person name="Sophianopoulou V."/>
            <person name="Squina F.M."/>
            <person name="Sun H."/>
            <person name="Susca A."/>
            <person name="Todd R.B."/>
            <person name="Tsang A."/>
            <person name="Unkles S.E."/>
            <person name="van de Wiele N."/>
            <person name="van Rossen-Uffink D."/>
            <person name="Oliveira J.V."/>
            <person name="Vesth T.C."/>
            <person name="Visser J."/>
            <person name="Yu J.-H."/>
            <person name="Zhou M."/>
            <person name="Andersen M.R."/>
            <person name="Archer D.B."/>
            <person name="Baker S.E."/>
            <person name="Benoit I."/>
            <person name="Brakhage A.A."/>
            <person name="Braus G.H."/>
            <person name="Fischer R."/>
            <person name="Frisvad J.C."/>
            <person name="Goldman G.H."/>
            <person name="Houbraken J."/>
            <person name="Oakley B."/>
            <person name="Pocsi I."/>
            <person name="Scazzocchio C."/>
            <person name="Seiboth B."/>
            <person name="vanKuyk P.A."/>
            <person name="Wortman J."/>
            <person name="Dyer P.S."/>
            <person name="Grigoriev I.V."/>
        </authorList>
    </citation>
    <scope>NUCLEOTIDE SEQUENCE [LARGE SCALE GENOMIC DNA]</scope>
    <source>
        <strain evidence="2">CBS 101740 / IMI 381727 / IBT 21946</strain>
    </source>
</reference>
<name>A0A1L9USX6_ASPBC</name>
<dbReference type="AlphaFoldDB" id="A0A1L9USX6"/>
<evidence type="ECO:0000313" key="1">
    <source>
        <dbReference type="EMBL" id="OJJ74828.1"/>
    </source>
</evidence>
<proteinExistence type="predicted"/>
<sequence length="335" mass="38995">MPAINRSFYERIKAKSYPDKPSCLVCGFLFALGPGEDDHYSYVDTRYRTGSSVCRAEDLEAWKPFGRKTWWNTSRAILYHPATGTCQLSGVTLHPLMTGLVPINEKDGYICGRWFGWLSPKERHAFVCPDISCPTQEPAPHVEWVAYFVHSRCWELLTHHDLGVIAEKDLGLVLNALRDRHKRTGYRPRAWYEMVCREDPVRTKCVTDAINLALEQEERRQLKLKKRKGYLITQKALNPRPCVLPMEILYMIFEYLPSQTVADLEKGLCLKLGNMFWYTRPSARLFYEVKEISVDEVDWKRLTLKLERRLEKSKALAIRRFLLASLDDVMKFVNV</sequence>
<protein>
    <recommendedName>
        <fullName evidence="3">F-box domain-containing protein</fullName>
    </recommendedName>
</protein>
<dbReference type="GeneID" id="93578118"/>
<gene>
    <name evidence="1" type="ORF">ASPBRDRAFT_463752</name>
</gene>
<keyword evidence="2" id="KW-1185">Reference proteome</keyword>
<dbReference type="VEuPathDB" id="FungiDB:ASPBRDRAFT_463752"/>
<dbReference type="OrthoDB" id="4381838at2759"/>
<evidence type="ECO:0008006" key="3">
    <source>
        <dbReference type="Google" id="ProtNLM"/>
    </source>
</evidence>
<dbReference type="EMBL" id="KV878681">
    <property type="protein sequence ID" value="OJJ74828.1"/>
    <property type="molecule type" value="Genomic_DNA"/>
</dbReference>
<organism evidence="1 2">
    <name type="scientific">Aspergillus brasiliensis (strain CBS 101740 / IMI 381727 / IBT 21946)</name>
    <dbReference type="NCBI Taxonomy" id="767769"/>
    <lineage>
        <taxon>Eukaryota</taxon>
        <taxon>Fungi</taxon>
        <taxon>Dikarya</taxon>
        <taxon>Ascomycota</taxon>
        <taxon>Pezizomycotina</taxon>
        <taxon>Eurotiomycetes</taxon>
        <taxon>Eurotiomycetidae</taxon>
        <taxon>Eurotiales</taxon>
        <taxon>Aspergillaceae</taxon>
        <taxon>Aspergillus</taxon>
        <taxon>Aspergillus subgen. Circumdati</taxon>
    </lineage>
</organism>
<accession>A0A1L9USX6</accession>
<dbReference type="Proteomes" id="UP000184499">
    <property type="component" value="Unassembled WGS sequence"/>
</dbReference>
<dbReference type="OMA" id="VEWVAYF"/>
<dbReference type="RefSeq" id="XP_067482076.1">
    <property type="nucleotide sequence ID" value="XM_067625630.1"/>
</dbReference>